<accession>A0A2Z6LRF6</accession>
<evidence type="ECO:0000313" key="3">
    <source>
        <dbReference type="EMBL" id="GAU19011.1"/>
    </source>
</evidence>
<gene>
    <name evidence="3" type="ORF">TSUD_193490</name>
</gene>
<dbReference type="OrthoDB" id="1432459at2759"/>
<dbReference type="Pfam" id="PF03101">
    <property type="entry name" value="FAR1"/>
    <property type="match status" value="1"/>
</dbReference>
<dbReference type="InterPro" id="IPR004330">
    <property type="entry name" value="FAR1_DNA_bnd_dom"/>
</dbReference>
<proteinExistence type="predicted"/>
<dbReference type="AlphaFoldDB" id="A0A2Z6LRF6"/>
<feature type="region of interest" description="Disordered" evidence="1">
    <location>
        <begin position="1"/>
        <end position="40"/>
    </location>
</feature>
<sequence length="373" mass="41840">MEGDDFDVDFESNDDETYLVSSEDESTEDGDCASDNGIGEGDVNVADSLYGKSKGFAVRKSDSRIREGPEGEKLIVVKQFVCNKNGLREKKHLCRTDRKLEHRRMSRTKCLAKLRLKLNLEKDIYKVIGFVETHNHELTPSRMVHLYPMYRKISEADKAQIDGLHTRGIRTCHIMGHMVAQKGGYVDVGFTKKDLYNYFDKKMRAVIKDGDVAAALNYLNMKSSSDPMLYAKYSVNESDGRMKSLFWADGYKQGEKPSVDVDSVSISDSVSQIAEKKKRKASGNGERSLQNKSSHPPKDRSANVGMTTPNGIPSTSGHLHPMYGLQPLMPMVHPMIQPMNVRPMYPMYGMSVGQTSNSCYGLLQQVMRGPNED</sequence>
<feature type="compositionally biased region" description="Acidic residues" evidence="1">
    <location>
        <begin position="1"/>
        <end position="32"/>
    </location>
</feature>
<name>A0A2Z6LRF6_TRISU</name>
<keyword evidence="4" id="KW-1185">Reference proteome</keyword>
<dbReference type="EMBL" id="DF973192">
    <property type="protein sequence ID" value="GAU19011.1"/>
    <property type="molecule type" value="Genomic_DNA"/>
</dbReference>
<evidence type="ECO:0000313" key="4">
    <source>
        <dbReference type="Proteomes" id="UP000242715"/>
    </source>
</evidence>
<dbReference type="Proteomes" id="UP000242715">
    <property type="component" value="Unassembled WGS sequence"/>
</dbReference>
<feature type="domain" description="FAR1" evidence="2">
    <location>
        <begin position="50"/>
        <end position="140"/>
    </location>
</feature>
<dbReference type="PANTHER" id="PTHR47718">
    <property type="entry name" value="OS01G0519700 PROTEIN"/>
    <property type="match status" value="1"/>
</dbReference>
<dbReference type="PANTHER" id="PTHR47718:SF15">
    <property type="entry name" value="PROTEIN FAR1-RELATED SEQUENCE 5-LIKE"/>
    <property type="match status" value="1"/>
</dbReference>
<evidence type="ECO:0000259" key="2">
    <source>
        <dbReference type="Pfam" id="PF03101"/>
    </source>
</evidence>
<feature type="compositionally biased region" description="Polar residues" evidence="1">
    <location>
        <begin position="304"/>
        <end position="315"/>
    </location>
</feature>
<reference evidence="4" key="1">
    <citation type="journal article" date="2017" name="Front. Plant Sci.">
        <title>Climate Clever Clovers: New Paradigm to Reduce the Environmental Footprint of Ruminants by Breeding Low Methanogenic Forages Utilizing Haplotype Variation.</title>
        <authorList>
            <person name="Kaur P."/>
            <person name="Appels R."/>
            <person name="Bayer P.E."/>
            <person name="Keeble-Gagnere G."/>
            <person name="Wang J."/>
            <person name="Hirakawa H."/>
            <person name="Shirasawa K."/>
            <person name="Vercoe P."/>
            <person name="Stefanova K."/>
            <person name="Durmic Z."/>
            <person name="Nichols P."/>
            <person name="Revell C."/>
            <person name="Isobe S.N."/>
            <person name="Edwards D."/>
            <person name="Erskine W."/>
        </authorList>
    </citation>
    <scope>NUCLEOTIDE SEQUENCE [LARGE SCALE GENOMIC DNA]</scope>
    <source>
        <strain evidence="4">cv. Daliak</strain>
    </source>
</reference>
<evidence type="ECO:0000256" key="1">
    <source>
        <dbReference type="SAM" id="MobiDB-lite"/>
    </source>
</evidence>
<feature type="compositionally biased region" description="Polar residues" evidence="1">
    <location>
        <begin position="285"/>
        <end position="294"/>
    </location>
</feature>
<organism evidence="3 4">
    <name type="scientific">Trifolium subterraneum</name>
    <name type="common">Subterranean clover</name>
    <dbReference type="NCBI Taxonomy" id="3900"/>
    <lineage>
        <taxon>Eukaryota</taxon>
        <taxon>Viridiplantae</taxon>
        <taxon>Streptophyta</taxon>
        <taxon>Embryophyta</taxon>
        <taxon>Tracheophyta</taxon>
        <taxon>Spermatophyta</taxon>
        <taxon>Magnoliopsida</taxon>
        <taxon>eudicotyledons</taxon>
        <taxon>Gunneridae</taxon>
        <taxon>Pentapetalae</taxon>
        <taxon>rosids</taxon>
        <taxon>fabids</taxon>
        <taxon>Fabales</taxon>
        <taxon>Fabaceae</taxon>
        <taxon>Papilionoideae</taxon>
        <taxon>50 kb inversion clade</taxon>
        <taxon>NPAAA clade</taxon>
        <taxon>Hologalegina</taxon>
        <taxon>IRL clade</taxon>
        <taxon>Trifolieae</taxon>
        <taxon>Trifolium</taxon>
    </lineage>
</organism>
<feature type="region of interest" description="Disordered" evidence="1">
    <location>
        <begin position="272"/>
        <end position="315"/>
    </location>
</feature>
<protein>
    <recommendedName>
        <fullName evidence="2">FAR1 domain-containing protein</fullName>
    </recommendedName>
</protein>